<evidence type="ECO:0000313" key="3">
    <source>
        <dbReference type="Proteomes" id="UP001597090"/>
    </source>
</evidence>
<feature type="transmembrane region" description="Helical" evidence="1">
    <location>
        <begin position="178"/>
        <end position="197"/>
    </location>
</feature>
<feature type="transmembrane region" description="Helical" evidence="1">
    <location>
        <begin position="88"/>
        <end position="106"/>
    </location>
</feature>
<keyword evidence="1" id="KW-0472">Membrane</keyword>
<dbReference type="RefSeq" id="WP_386812526.1">
    <property type="nucleotide sequence ID" value="NZ_JBHTIH010000003.1"/>
</dbReference>
<accession>A0ABW2YMS9</accession>
<organism evidence="2 3">
    <name type="scientific">Lysobacter koreensis</name>
    <dbReference type="NCBI Taxonomy" id="266122"/>
    <lineage>
        <taxon>Bacteria</taxon>
        <taxon>Pseudomonadati</taxon>
        <taxon>Pseudomonadota</taxon>
        <taxon>Gammaproteobacteria</taxon>
        <taxon>Lysobacterales</taxon>
        <taxon>Lysobacteraceae</taxon>
        <taxon>Lysobacter</taxon>
    </lineage>
</organism>
<feature type="transmembrane region" description="Helical" evidence="1">
    <location>
        <begin position="151"/>
        <end position="172"/>
    </location>
</feature>
<comment type="caution">
    <text evidence="2">The sequence shown here is derived from an EMBL/GenBank/DDBJ whole genome shotgun (WGS) entry which is preliminary data.</text>
</comment>
<protein>
    <submittedName>
        <fullName evidence="2">DUF998 domain-containing protein</fullName>
    </submittedName>
</protein>
<feature type="transmembrane region" description="Helical" evidence="1">
    <location>
        <begin position="126"/>
        <end position="144"/>
    </location>
</feature>
<evidence type="ECO:0000256" key="1">
    <source>
        <dbReference type="SAM" id="Phobius"/>
    </source>
</evidence>
<keyword evidence="3" id="KW-1185">Reference proteome</keyword>
<proteinExistence type="predicted"/>
<reference evidence="3" key="1">
    <citation type="journal article" date="2019" name="Int. J. Syst. Evol. Microbiol.">
        <title>The Global Catalogue of Microorganisms (GCM) 10K type strain sequencing project: providing services to taxonomists for standard genome sequencing and annotation.</title>
        <authorList>
            <consortium name="The Broad Institute Genomics Platform"/>
            <consortium name="The Broad Institute Genome Sequencing Center for Infectious Disease"/>
            <person name="Wu L."/>
            <person name="Ma J."/>
        </authorList>
    </citation>
    <scope>NUCLEOTIDE SEQUENCE [LARGE SCALE GENOMIC DNA]</scope>
    <source>
        <strain evidence="3">CCUG 55491</strain>
    </source>
</reference>
<dbReference type="EMBL" id="JBHTIH010000003">
    <property type="protein sequence ID" value="MFD0739535.1"/>
    <property type="molecule type" value="Genomic_DNA"/>
</dbReference>
<evidence type="ECO:0000313" key="2">
    <source>
        <dbReference type="EMBL" id="MFD0739535.1"/>
    </source>
</evidence>
<sequence length="206" mass="21406">MKNLIETVHRHAGWLAAACCALAAWAFGHALAGYSHAQYPLAFLGARGFPQALAFNLLGFVVPGALAAAAAMALRARLPGDARWPARIGARLLMLSALAFAAQGLLPLDPDDLDGPRSQWHATAWTLWWIAAGTGAALLGGGLWRRSGWRALAGMALASSVLVVVVALAPPGLWPAGIGQRIAFGAWLGLWIVAARVPSGRGAAQP</sequence>
<name>A0ABW2YMS9_9GAMM</name>
<keyword evidence="1" id="KW-1133">Transmembrane helix</keyword>
<keyword evidence="1" id="KW-0812">Transmembrane</keyword>
<dbReference type="Proteomes" id="UP001597090">
    <property type="component" value="Unassembled WGS sequence"/>
</dbReference>
<feature type="transmembrane region" description="Helical" evidence="1">
    <location>
        <begin position="12"/>
        <end position="32"/>
    </location>
</feature>
<feature type="transmembrane region" description="Helical" evidence="1">
    <location>
        <begin position="52"/>
        <end position="76"/>
    </location>
</feature>
<gene>
    <name evidence="2" type="ORF">ACFQZQ_09620</name>
</gene>